<dbReference type="PANTHER" id="PTHR47188:SF1">
    <property type="entry name" value="PROTEIN TAR1"/>
    <property type="match status" value="1"/>
</dbReference>
<evidence type="ECO:0000313" key="2">
    <source>
        <dbReference type="Proteomes" id="UP001311915"/>
    </source>
</evidence>
<proteinExistence type="predicted"/>
<accession>A0AAV9KH39</accession>
<organism evidence="1 2">
    <name type="scientific">Solanum pinnatisectum</name>
    <name type="common">tansyleaf nightshade</name>
    <dbReference type="NCBI Taxonomy" id="50273"/>
    <lineage>
        <taxon>Eukaryota</taxon>
        <taxon>Viridiplantae</taxon>
        <taxon>Streptophyta</taxon>
        <taxon>Embryophyta</taxon>
        <taxon>Tracheophyta</taxon>
        <taxon>Spermatophyta</taxon>
        <taxon>Magnoliopsida</taxon>
        <taxon>eudicotyledons</taxon>
        <taxon>Gunneridae</taxon>
        <taxon>Pentapetalae</taxon>
        <taxon>asterids</taxon>
        <taxon>lamiids</taxon>
        <taxon>Solanales</taxon>
        <taxon>Solanaceae</taxon>
        <taxon>Solanoideae</taxon>
        <taxon>Solaneae</taxon>
        <taxon>Solanum</taxon>
    </lineage>
</organism>
<dbReference type="InterPro" id="IPR044792">
    <property type="entry name" value="TAR1"/>
</dbReference>
<reference evidence="1 2" key="1">
    <citation type="submission" date="2023-10" db="EMBL/GenBank/DDBJ databases">
        <title>Genome-Wide Identification Analysis in wild type Solanum Pinnatisectum Reveals Some Genes Defensing Phytophthora Infestans.</title>
        <authorList>
            <person name="Sun C."/>
        </authorList>
    </citation>
    <scope>NUCLEOTIDE SEQUENCE [LARGE SCALE GENOMIC DNA]</scope>
    <source>
        <strain evidence="1">LQN</strain>
        <tissue evidence="1">Leaf</tissue>
    </source>
</reference>
<dbReference type="Proteomes" id="UP001311915">
    <property type="component" value="Unassembled WGS sequence"/>
</dbReference>
<dbReference type="PANTHER" id="PTHR47188">
    <property type="entry name" value="PROTEIN TAR1"/>
    <property type="match status" value="1"/>
</dbReference>
<dbReference type="EMBL" id="JAWPEI010000010">
    <property type="protein sequence ID" value="KAK4712765.1"/>
    <property type="molecule type" value="Genomic_DNA"/>
</dbReference>
<keyword evidence="2" id="KW-1185">Reference proteome</keyword>
<evidence type="ECO:0000313" key="1">
    <source>
        <dbReference type="EMBL" id="KAK4712765.1"/>
    </source>
</evidence>
<dbReference type="AlphaFoldDB" id="A0AAV9KH39"/>
<protein>
    <submittedName>
        <fullName evidence="1">Uncharacterized protein</fullName>
    </submittedName>
</protein>
<gene>
    <name evidence="1" type="ORF">R3W88_018672</name>
</gene>
<dbReference type="GO" id="GO:0043457">
    <property type="term" value="P:regulation of cellular respiration"/>
    <property type="evidence" value="ECO:0007669"/>
    <property type="project" value="InterPro"/>
</dbReference>
<name>A0AAV9KH39_9SOLN</name>
<comment type="caution">
    <text evidence="1">The sequence shown here is derived from an EMBL/GenBank/DDBJ whole genome shotgun (WGS) entry which is preliminary data.</text>
</comment>
<sequence>MPRPMSTGRCVHATAFAFADAVFHWSIGRPAHHRSTSDRGTSPTPIFLPLDNFKHSLTLFSTSFSSFPLGTCLLSVSRPYLALDRIHCPIFATFPNNPTRRQGLGPDPPLRTLLHTTIWTTELPDYKVGLFLVFSPLLRESL</sequence>